<keyword evidence="1" id="KW-1133">Transmembrane helix</keyword>
<dbReference type="Proteomes" id="UP000183832">
    <property type="component" value="Unassembled WGS sequence"/>
</dbReference>
<accession>A0A1J1I746</accession>
<evidence type="ECO:0000313" key="3">
    <source>
        <dbReference type="Proteomes" id="UP000183832"/>
    </source>
</evidence>
<organism evidence="2 3">
    <name type="scientific">Clunio marinus</name>
    <dbReference type="NCBI Taxonomy" id="568069"/>
    <lineage>
        <taxon>Eukaryota</taxon>
        <taxon>Metazoa</taxon>
        <taxon>Ecdysozoa</taxon>
        <taxon>Arthropoda</taxon>
        <taxon>Hexapoda</taxon>
        <taxon>Insecta</taxon>
        <taxon>Pterygota</taxon>
        <taxon>Neoptera</taxon>
        <taxon>Endopterygota</taxon>
        <taxon>Diptera</taxon>
        <taxon>Nematocera</taxon>
        <taxon>Chironomoidea</taxon>
        <taxon>Chironomidae</taxon>
        <taxon>Clunio</taxon>
    </lineage>
</organism>
<dbReference type="EMBL" id="CVRI01000042">
    <property type="protein sequence ID" value="CRK95570.1"/>
    <property type="molecule type" value="Genomic_DNA"/>
</dbReference>
<reference evidence="2 3" key="1">
    <citation type="submission" date="2015-04" db="EMBL/GenBank/DDBJ databases">
        <authorList>
            <person name="Syromyatnikov M.Y."/>
            <person name="Popov V.N."/>
        </authorList>
    </citation>
    <scope>NUCLEOTIDE SEQUENCE [LARGE SCALE GENOMIC DNA]</scope>
</reference>
<name>A0A1J1I746_9DIPT</name>
<keyword evidence="1" id="KW-0812">Transmembrane</keyword>
<keyword evidence="3" id="KW-1185">Reference proteome</keyword>
<evidence type="ECO:0000313" key="2">
    <source>
        <dbReference type="EMBL" id="CRK95570.1"/>
    </source>
</evidence>
<evidence type="ECO:0000256" key="1">
    <source>
        <dbReference type="SAM" id="Phobius"/>
    </source>
</evidence>
<gene>
    <name evidence="2" type="ORF">CLUMA_CG009034</name>
</gene>
<feature type="transmembrane region" description="Helical" evidence="1">
    <location>
        <begin position="50"/>
        <end position="68"/>
    </location>
</feature>
<proteinExistence type="predicted"/>
<protein>
    <submittedName>
        <fullName evidence="2">CLUMA_CG009034, isoform A</fullName>
    </submittedName>
</protein>
<keyword evidence="1" id="KW-0472">Membrane</keyword>
<dbReference type="AlphaFoldDB" id="A0A1J1I746"/>
<sequence>MALKNIGKNLQLKWLRIEVVSRSMSLNSNFLLVSSKKALSELTSDRAEQLFFITILLTFLIVLLSPFVKGISSCLARTFSLIACLH</sequence>